<gene>
    <name evidence="2" type="ORF">Theth_1284</name>
</gene>
<accession>F7YUF2</accession>
<dbReference type="InterPro" id="IPR032602">
    <property type="entry name" value="DUF4899"/>
</dbReference>
<keyword evidence="3" id="KW-1185">Reference proteome</keyword>
<dbReference type="Pfam" id="PF16240">
    <property type="entry name" value="DUF4899"/>
    <property type="match status" value="1"/>
</dbReference>
<organism evidence="2 3">
    <name type="scientific">Pseudothermotoga thermarum DSM 5069</name>
    <dbReference type="NCBI Taxonomy" id="688269"/>
    <lineage>
        <taxon>Bacteria</taxon>
        <taxon>Thermotogati</taxon>
        <taxon>Thermotogota</taxon>
        <taxon>Thermotogae</taxon>
        <taxon>Thermotogales</taxon>
        <taxon>Thermotogaceae</taxon>
        <taxon>Pseudothermotoga</taxon>
    </lineage>
</organism>
<protein>
    <recommendedName>
        <fullName evidence="4">DUF4899 domain-containing protein</fullName>
    </recommendedName>
</protein>
<feature type="transmembrane region" description="Helical" evidence="1">
    <location>
        <begin position="322"/>
        <end position="344"/>
    </location>
</feature>
<evidence type="ECO:0000313" key="3">
    <source>
        <dbReference type="Proteomes" id="UP000006804"/>
    </source>
</evidence>
<evidence type="ECO:0008006" key="4">
    <source>
        <dbReference type="Google" id="ProtNLM"/>
    </source>
</evidence>
<dbReference type="PATRIC" id="fig|688269.3.peg.1321"/>
<evidence type="ECO:0000256" key="1">
    <source>
        <dbReference type="SAM" id="Phobius"/>
    </source>
</evidence>
<evidence type="ECO:0000313" key="2">
    <source>
        <dbReference type="EMBL" id="AEH51355.1"/>
    </source>
</evidence>
<dbReference type="STRING" id="688269.Theth_1284"/>
<dbReference type="AlphaFoldDB" id="F7YUF2"/>
<keyword evidence="1" id="KW-0472">Membrane</keyword>
<keyword evidence="1" id="KW-1133">Transmembrane helix</keyword>
<dbReference type="Proteomes" id="UP000006804">
    <property type="component" value="Chromosome"/>
</dbReference>
<dbReference type="RefSeq" id="WP_013932572.1">
    <property type="nucleotide sequence ID" value="NC_015707.1"/>
</dbReference>
<dbReference type="KEGG" id="tta:Theth_1284"/>
<reference evidence="2 3" key="1">
    <citation type="submission" date="2010-11" db="EMBL/GenBank/DDBJ databases">
        <title>The complete genome of Thermotoga thermarum DSM 5069.</title>
        <authorList>
            <consortium name="US DOE Joint Genome Institute (JGI-PGF)"/>
            <person name="Lucas S."/>
            <person name="Copeland A."/>
            <person name="Lapidus A."/>
            <person name="Bruce D."/>
            <person name="Goodwin L."/>
            <person name="Pitluck S."/>
            <person name="Kyrpides N."/>
            <person name="Mavromatis K."/>
            <person name="Ivanova N."/>
            <person name="Zeytun A."/>
            <person name="Brettin T."/>
            <person name="Detter J.C."/>
            <person name="Tapia R."/>
            <person name="Han C."/>
            <person name="Land M."/>
            <person name="Hauser L."/>
            <person name="Markowitz V."/>
            <person name="Cheng J.-F."/>
            <person name="Hugenholtz P."/>
            <person name="Woyke T."/>
            <person name="Wu D."/>
            <person name="Spring S."/>
            <person name="Schroeder M."/>
            <person name="Brambilla E."/>
            <person name="Klenk H.-P."/>
            <person name="Eisen J.A."/>
        </authorList>
    </citation>
    <scope>NUCLEOTIDE SEQUENCE [LARGE SCALE GENOMIC DNA]</scope>
    <source>
        <strain evidence="2 3">DSM 5069</strain>
    </source>
</reference>
<name>F7YUF2_9THEM</name>
<dbReference type="EMBL" id="CP002351">
    <property type="protein sequence ID" value="AEH51355.1"/>
    <property type="molecule type" value="Genomic_DNA"/>
</dbReference>
<dbReference type="OrthoDB" id="43284at2"/>
<keyword evidence="1" id="KW-0812">Transmembrane</keyword>
<proteinExistence type="predicted"/>
<sequence precursor="true">MDFYFVKYKFRGRVTGEDGVGYFFGKVNDAPEYDLIVVPTRFANYLSIDLSADYVTFTKNFSELKRRIFQQIPEAEDMTRELSNYLKSYINRKGGPLFGSELTAAIQGKDADLVHYIIQEVFKEWAPKVEVAVEFSEVTHEELSAESFTQLLEEFENEGFADTLKRADLVDLPEVFPLIDPIKGRTIADFDLGDPIFFVVLNVRKPEHLELLKTLYPKHFSKGVNVVPLAGTLIAKELVKGKKTDYFLIKVDMGNGFVGKAIVPKSIKVMSDYSRYEEKISQMEEKSWESKIEEMLKEEKAVVRPAVQGNYKAASSFEKQDLLIAFLLTLMILGIVLVFSYFFML</sequence>
<dbReference type="HOGENOM" id="CLU_811175_0_0_0"/>
<dbReference type="eggNOG" id="ENOG502ZRC8">
    <property type="taxonomic scope" value="Bacteria"/>
</dbReference>